<dbReference type="InterPro" id="IPR011993">
    <property type="entry name" value="PH-like_dom_sf"/>
</dbReference>
<dbReference type="Pfam" id="PF16453">
    <property type="entry name" value="IQ_SEC7_PH"/>
    <property type="match status" value="1"/>
</dbReference>
<dbReference type="InterPro" id="IPR033742">
    <property type="entry name" value="IQSEC_PH"/>
</dbReference>
<protein>
    <recommendedName>
        <fullName evidence="2">IQ motif and SEC7 domain-containing protein</fullName>
    </recommendedName>
</protein>
<dbReference type="AlphaFoldDB" id="A0A3S5B7Z9"/>
<feature type="region of interest" description="Disordered" evidence="1">
    <location>
        <begin position="38"/>
        <end position="82"/>
    </location>
</feature>
<feature type="compositionally biased region" description="Low complexity" evidence="1">
    <location>
        <begin position="41"/>
        <end position="50"/>
    </location>
</feature>
<feature type="domain" description="IQ motif and SEC7" evidence="2">
    <location>
        <begin position="2"/>
        <end position="40"/>
    </location>
</feature>
<dbReference type="Gene3D" id="2.30.29.30">
    <property type="entry name" value="Pleckstrin-homology domain (PH domain)/Phosphotyrosine-binding domain (PTB)"/>
    <property type="match status" value="1"/>
</dbReference>
<dbReference type="Proteomes" id="UP000784294">
    <property type="component" value="Unassembled WGS sequence"/>
</dbReference>
<evidence type="ECO:0000259" key="2">
    <source>
        <dbReference type="Pfam" id="PF16453"/>
    </source>
</evidence>
<evidence type="ECO:0000313" key="3">
    <source>
        <dbReference type="EMBL" id="VEL15638.1"/>
    </source>
</evidence>
<feature type="non-terminal residue" evidence="3">
    <location>
        <position position="152"/>
    </location>
</feature>
<accession>A0A3S5B7Z9</accession>
<organism evidence="3 4">
    <name type="scientific">Protopolystoma xenopodis</name>
    <dbReference type="NCBI Taxonomy" id="117903"/>
    <lineage>
        <taxon>Eukaryota</taxon>
        <taxon>Metazoa</taxon>
        <taxon>Spiralia</taxon>
        <taxon>Lophotrochozoa</taxon>
        <taxon>Platyhelminthes</taxon>
        <taxon>Monogenea</taxon>
        <taxon>Polyopisthocotylea</taxon>
        <taxon>Polystomatidea</taxon>
        <taxon>Polystomatidae</taxon>
        <taxon>Protopolystoma</taxon>
    </lineage>
</organism>
<reference evidence="3" key="1">
    <citation type="submission" date="2018-11" db="EMBL/GenBank/DDBJ databases">
        <authorList>
            <consortium name="Pathogen Informatics"/>
        </authorList>
    </citation>
    <scope>NUCLEOTIDE SEQUENCE</scope>
</reference>
<evidence type="ECO:0000256" key="1">
    <source>
        <dbReference type="SAM" id="MobiDB-lite"/>
    </source>
</evidence>
<comment type="caution">
    <text evidence="3">The sequence shown here is derived from an EMBL/GenBank/DDBJ whole genome shotgun (WGS) entry which is preliminary data.</text>
</comment>
<name>A0A3S5B7Z9_9PLAT</name>
<dbReference type="EMBL" id="CAAALY010025302">
    <property type="protein sequence ID" value="VEL15638.1"/>
    <property type="molecule type" value="Genomic_DNA"/>
</dbReference>
<sequence>MDKNKRERQGAHQREVFLFNDLLLVTKSVQKRIRKTTNSLSTAGSNNSTAGAGGTGATSSASTASIPGIGSSSTAAGDATGSACHGNTGCTGAGVVVSTSNSVAVSAVSGVGGLGGTCSSGPSNVAYQVRACHSLLGVRLALFETPHCPYGI</sequence>
<feature type="compositionally biased region" description="Low complexity" evidence="1">
    <location>
        <begin position="57"/>
        <end position="82"/>
    </location>
</feature>
<evidence type="ECO:0000313" key="4">
    <source>
        <dbReference type="Proteomes" id="UP000784294"/>
    </source>
</evidence>
<dbReference type="OrthoDB" id="430364at2759"/>
<gene>
    <name evidence="3" type="ORF">PXEA_LOCUS9078</name>
</gene>
<proteinExistence type="predicted"/>
<keyword evidence="4" id="KW-1185">Reference proteome</keyword>